<feature type="region of interest" description="Disordered" evidence="1">
    <location>
        <begin position="148"/>
        <end position="171"/>
    </location>
</feature>
<reference evidence="2" key="2">
    <citation type="submission" date="2021-09" db="EMBL/GenBank/DDBJ databases">
        <authorList>
            <person name="Gilroy R."/>
        </authorList>
    </citation>
    <scope>NUCLEOTIDE SEQUENCE</scope>
    <source>
        <strain evidence="2">ChiGjej1B1-18357</strain>
    </source>
</reference>
<feature type="compositionally biased region" description="Basic and acidic residues" evidence="1">
    <location>
        <begin position="30"/>
        <end position="76"/>
    </location>
</feature>
<dbReference type="RefSeq" id="WP_303910771.1">
    <property type="nucleotide sequence ID" value="NZ_DYXM01000060.1"/>
</dbReference>
<evidence type="ECO:0000313" key="2">
    <source>
        <dbReference type="EMBL" id="HJE90005.1"/>
    </source>
</evidence>
<organism evidence="2 3">
    <name type="scientific">Dietzia timorensis</name>
    <dbReference type="NCBI Taxonomy" id="499555"/>
    <lineage>
        <taxon>Bacteria</taxon>
        <taxon>Bacillati</taxon>
        <taxon>Actinomycetota</taxon>
        <taxon>Actinomycetes</taxon>
        <taxon>Mycobacteriales</taxon>
        <taxon>Dietziaceae</taxon>
        <taxon>Dietzia</taxon>
    </lineage>
</organism>
<sequence>MSSPDTEGPRASGIDPDEAARAIEDAFGGHGEHGRDVPPNRRRLGESDNRRAPTFDDDPDRRARLDADTEKDRDTYTRAGYQPVECRYCHAEVSVRKNSEKHTSVQWPAEAVSTCPMRDRWSEEKDATCPRMRQSIRHAYAEGILTLSSGVDPEDEEHMVNPLHSGSEENN</sequence>
<dbReference type="Proteomes" id="UP000776650">
    <property type="component" value="Unassembled WGS sequence"/>
</dbReference>
<reference evidence="2" key="1">
    <citation type="journal article" date="2021" name="PeerJ">
        <title>Extensive microbial diversity within the chicken gut microbiome revealed by metagenomics and culture.</title>
        <authorList>
            <person name="Gilroy R."/>
            <person name="Ravi A."/>
            <person name="Getino M."/>
            <person name="Pursley I."/>
            <person name="Horton D.L."/>
            <person name="Alikhan N.F."/>
            <person name="Baker D."/>
            <person name="Gharbi K."/>
            <person name="Hall N."/>
            <person name="Watson M."/>
            <person name="Adriaenssens E.M."/>
            <person name="Foster-Nyarko E."/>
            <person name="Jarju S."/>
            <person name="Secka A."/>
            <person name="Antonio M."/>
            <person name="Oren A."/>
            <person name="Chaudhuri R.R."/>
            <person name="La Ragione R."/>
            <person name="Hildebrand F."/>
            <person name="Pallen M.J."/>
        </authorList>
    </citation>
    <scope>NUCLEOTIDE SEQUENCE</scope>
    <source>
        <strain evidence="2">ChiGjej1B1-18357</strain>
    </source>
</reference>
<gene>
    <name evidence="2" type="ORF">K8V11_03215</name>
</gene>
<dbReference type="EMBL" id="DYXM01000060">
    <property type="protein sequence ID" value="HJE90005.1"/>
    <property type="molecule type" value="Genomic_DNA"/>
</dbReference>
<feature type="region of interest" description="Disordered" evidence="1">
    <location>
        <begin position="1"/>
        <end position="79"/>
    </location>
</feature>
<evidence type="ECO:0000313" key="3">
    <source>
        <dbReference type="Proteomes" id="UP000776650"/>
    </source>
</evidence>
<protein>
    <submittedName>
        <fullName evidence="2">Uncharacterized protein</fullName>
    </submittedName>
</protein>
<name>A0A921JX87_9ACTN</name>
<dbReference type="AlphaFoldDB" id="A0A921JX87"/>
<accession>A0A921JX87</accession>
<evidence type="ECO:0000256" key="1">
    <source>
        <dbReference type="SAM" id="MobiDB-lite"/>
    </source>
</evidence>
<comment type="caution">
    <text evidence="2">The sequence shown here is derived from an EMBL/GenBank/DDBJ whole genome shotgun (WGS) entry which is preliminary data.</text>
</comment>
<proteinExistence type="predicted"/>